<dbReference type="RefSeq" id="WP_166053622.1">
    <property type="nucleotide sequence ID" value="NZ_JAAMPJ010000014.1"/>
</dbReference>
<organism evidence="8 9">
    <name type="scientific">Lentzea alba</name>
    <dbReference type="NCBI Taxonomy" id="2714351"/>
    <lineage>
        <taxon>Bacteria</taxon>
        <taxon>Bacillati</taxon>
        <taxon>Actinomycetota</taxon>
        <taxon>Actinomycetes</taxon>
        <taxon>Pseudonocardiales</taxon>
        <taxon>Pseudonocardiaceae</taxon>
        <taxon>Lentzea</taxon>
    </lineage>
</organism>
<dbReference type="GO" id="GO:0003995">
    <property type="term" value="F:acyl-CoA dehydrogenase activity"/>
    <property type="evidence" value="ECO:0007669"/>
    <property type="project" value="TreeGrafter"/>
</dbReference>
<dbReference type="SUPFAM" id="SSF47203">
    <property type="entry name" value="Acyl-CoA dehydrogenase C-terminal domain-like"/>
    <property type="match status" value="1"/>
</dbReference>
<keyword evidence="5" id="KW-0560">Oxidoreductase</keyword>
<keyword evidence="9" id="KW-1185">Reference proteome</keyword>
<evidence type="ECO:0000256" key="2">
    <source>
        <dbReference type="ARBA" id="ARBA00009347"/>
    </source>
</evidence>
<dbReference type="CDD" id="cd00567">
    <property type="entry name" value="ACAD"/>
    <property type="match status" value="1"/>
</dbReference>
<evidence type="ECO:0000259" key="7">
    <source>
        <dbReference type="Pfam" id="PF02770"/>
    </source>
</evidence>
<evidence type="ECO:0000256" key="4">
    <source>
        <dbReference type="ARBA" id="ARBA00022827"/>
    </source>
</evidence>
<evidence type="ECO:0000313" key="9">
    <source>
        <dbReference type="Proteomes" id="UP000481360"/>
    </source>
</evidence>
<dbReference type="InterPro" id="IPR036250">
    <property type="entry name" value="AcylCo_DH-like_C"/>
</dbReference>
<dbReference type="InterPro" id="IPR037069">
    <property type="entry name" value="AcylCoA_DH/ox_N_sf"/>
</dbReference>
<dbReference type="Pfam" id="PF02770">
    <property type="entry name" value="Acyl-CoA_dh_M"/>
    <property type="match status" value="1"/>
</dbReference>
<dbReference type="InterPro" id="IPR046373">
    <property type="entry name" value="Acyl-CoA_Oxase/DH_mid-dom_sf"/>
</dbReference>
<evidence type="ECO:0000259" key="6">
    <source>
        <dbReference type="Pfam" id="PF00441"/>
    </source>
</evidence>
<dbReference type="Proteomes" id="UP000481360">
    <property type="component" value="Unassembled WGS sequence"/>
</dbReference>
<evidence type="ECO:0000313" key="8">
    <source>
        <dbReference type="EMBL" id="NGY64799.1"/>
    </source>
</evidence>
<feature type="domain" description="Acyl-CoA oxidase/dehydrogenase middle" evidence="7">
    <location>
        <begin position="128"/>
        <end position="223"/>
    </location>
</feature>
<dbReference type="Gene3D" id="2.40.110.10">
    <property type="entry name" value="Butyryl-CoA Dehydrogenase, subunit A, domain 2"/>
    <property type="match status" value="1"/>
</dbReference>
<keyword evidence="4 5" id="KW-0274">FAD</keyword>
<accession>A0A7C9W7B4</accession>
<keyword evidence="3 5" id="KW-0285">Flavoprotein</keyword>
<dbReference type="SUPFAM" id="SSF56645">
    <property type="entry name" value="Acyl-CoA dehydrogenase NM domain-like"/>
    <property type="match status" value="1"/>
</dbReference>
<comment type="similarity">
    <text evidence="2 5">Belongs to the acyl-CoA dehydrogenase family.</text>
</comment>
<evidence type="ECO:0000256" key="5">
    <source>
        <dbReference type="RuleBase" id="RU362125"/>
    </source>
</evidence>
<feature type="domain" description="Acyl-CoA dehydrogenase/oxidase C-terminal" evidence="6">
    <location>
        <begin position="235"/>
        <end position="368"/>
    </location>
</feature>
<reference evidence="8 9" key="1">
    <citation type="submission" date="2020-03" db="EMBL/GenBank/DDBJ databases">
        <title>Isolation and identification of active actinomycetes.</title>
        <authorList>
            <person name="Sun X."/>
        </authorList>
    </citation>
    <scope>NUCLEOTIDE SEQUENCE [LARGE SCALE GENOMIC DNA]</scope>
    <source>
        <strain evidence="8 9">NEAU-D13</strain>
    </source>
</reference>
<dbReference type="GO" id="GO:0005886">
    <property type="term" value="C:plasma membrane"/>
    <property type="evidence" value="ECO:0007669"/>
    <property type="project" value="TreeGrafter"/>
</dbReference>
<sequence>MTPPPRADRQHELEQLLGDPFDATNPLGFTNILAADEAGSMFAAGEQALTRWGLNLEFVPTELGGRLSRLDDLVEIMRSVYRRDPCLGLGYGASSFIAGVNIWAAGSAEQRRRAADLLAAGRRISVAYHELAHGNDMAETECRADVDGGELRLNGRKEVVTNLERSEAFVLFARTSAKAGARSHSQLFVDKAELHPAGSRYLPRFHTAGMRGVELGGIEFDDCRVPASTLMGTPGTGLENALRSFQVTRTTLVAMFNGVLDTGIRTALRHTTRRRLYGGSAIDLPHVRAVIAGARADLLAADCFAAVAARALHVVPEEAAIYAQAVKFFVPKILIDAMNDLAGVLGAHFYLRDGEAAIFQKLLRDIQPAGFGHAARAACQVSLFPRLPLLARRSWSQPRTLPDNVFAPDAELPPFDFAALGVGLTGQESLATSLALGLAEVRSDGVVSGLVENAEYFVAELAALTRRCEGLDIAGLGIAADPAVYEFVERYARVLVASACFETWRRSRNANSASFTADARWPAAVLHRLRAAAEVRPRSLPPDLTGFLVEEAMSRLRSGRGFGLAAPSHL</sequence>
<dbReference type="InterPro" id="IPR009100">
    <property type="entry name" value="AcylCoA_DH/oxidase_NM_dom_sf"/>
</dbReference>
<evidence type="ECO:0000256" key="3">
    <source>
        <dbReference type="ARBA" id="ARBA00022630"/>
    </source>
</evidence>
<dbReference type="Gene3D" id="1.10.540.10">
    <property type="entry name" value="Acyl-CoA dehydrogenase/oxidase, N-terminal domain"/>
    <property type="match status" value="1"/>
</dbReference>
<dbReference type="AlphaFoldDB" id="A0A7C9W7B4"/>
<gene>
    <name evidence="8" type="ORF">G7043_38390</name>
</gene>
<dbReference type="GO" id="GO:0050660">
    <property type="term" value="F:flavin adenine dinucleotide binding"/>
    <property type="evidence" value="ECO:0007669"/>
    <property type="project" value="InterPro"/>
</dbReference>
<dbReference type="Pfam" id="PF00441">
    <property type="entry name" value="Acyl-CoA_dh_1"/>
    <property type="match status" value="1"/>
</dbReference>
<proteinExistence type="inferred from homology"/>
<dbReference type="EMBL" id="JAAMPJ010000014">
    <property type="protein sequence ID" value="NGY64799.1"/>
    <property type="molecule type" value="Genomic_DNA"/>
</dbReference>
<protein>
    <submittedName>
        <fullName evidence="8">Acyl-CoA dehydrogenase family protein</fullName>
    </submittedName>
</protein>
<evidence type="ECO:0000256" key="1">
    <source>
        <dbReference type="ARBA" id="ARBA00001974"/>
    </source>
</evidence>
<dbReference type="Gene3D" id="1.20.140.10">
    <property type="entry name" value="Butyryl-CoA Dehydrogenase, subunit A, domain 3"/>
    <property type="match status" value="1"/>
</dbReference>
<dbReference type="InterPro" id="IPR006091">
    <property type="entry name" value="Acyl-CoA_Oxase/DH_mid-dom"/>
</dbReference>
<dbReference type="PANTHER" id="PTHR43884:SF19">
    <property type="entry name" value="ACYL-COA DEHYDROGENASE FADE4-RELATED"/>
    <property type="match status" value="1"/>
</dbReference>
<dbReference type="InterPro" id="IPR009075">
    <property type="entry name" value="AcylCo_DH/oxidase_C"/>
</dbReference>
<comment type="caution">
    <text evidence="8">The sequence shown here is derived from an EMBL/GenBank/DDBJ whole genome shotgun (WGS) entry which is preliminary data.</text>
</comment>
<dbReference type="PANTHER" id="PTHR43884">
    <property type="entry name" value="ACYL-COA DEHYDROGENASE"/>
    <property type="match status" value="1"/>
</dbReference>
<comment type="cofactor">
    <cofactor evidence="1 5">
        <name>FAD</name>
        <dbReference type="ChEBI" id="CHEBI:57692"/>
    </cofactor>
</comment>
<name>A0A7C9W7B4_9PSEU</name>